<evidence type="ECO:0000313" key="2">
    <source>
        <dbReference type="EMBL" id="GCE06422.1"/>
    </source>
</evidence>
<accession>A0A401ZHV1</accession>
<evidence type="ECO:0000313" key="3">
    <source>
        <dbReference type="Proteomes" id="UP000287224"/>
    </source>
</evidence>
<protein>
    <submittedName>
        <fullName evidence="2">Uncharacterized protein</fullName>
    </submittedName>
</protein>
<keyword evidence="1" id="KW-0472">Membrane</keyword>
<evidence type="ECO:0000256" key="1">
    <source>
        <dbReference type="SAM" id="Phobius"/>
    </source>
</evidence>
<reference evidence="3" key="1">
    <citation type="submission" date="2018-12" db="EMBL/GenBank/DDBJ databases">
        <title>Tengunoibacter tsumagoiensis gen. nov., sp. nov., Dictyobacter kobayashii sp. nov., D. alpinus sp. nov., and D. joshuensis sp. nov. and description of Dictyobacteraceae fam. nov. within the order Ktedonobacterales isolated from Tengu-no-mugimeshi.</title>
        <authorList>
            <person name="Wang C.M."/>
            <person name="Zheng Y."/>
            <person name="Sakai Y."/>
            <person name="Toyoda A."/>
            <person name="Minakuchi Y."/>
            <person name="Abe K."/>
            <person name="Yokota A."/>
            <person name="Yabe S."/>
        </authorList>
    </citation>
    <scope>NUCLEOTIDE SEQUENCE [LARGE SCALE GENOMIC DNA]</scope>
    <source>
        <strain evidence="3">S-27</strain>
    </source>
</reference>
<keyword evidence="3" id="KW-1185">Reference proteome</keyword>
<gene>
    <name evidence="2" type="ORF">KDAU_37510</name>
</gene>
<dbReference type="EMBL" id="BIFQ01000001">
    <property type="protein sequence ID" value="GCE06422.1"/>
    <property type="molecule type" value="Genomic_DNA"/>
</dbReference>
<comment type="caution">
    <text evidence="2">The sequence shown here is derived from an EMBL/GenBank/DDBJ whole genome shotgun (WGS) entry which is preliminary data.</text>
</comment>
<proteinExistence type="predicted"/>
<sequence length="106" mass="11270">MAMSYGMEIAMDANQRPSRHMPFFMPAQSMAASANATTTILKTDVITSVSLFVLIPLLLLVTPVIGLVVLISLLISLLLMGLTGLIGLESLVGRIVQLATRNAQGD</sequence>
<feature type="transmembrane region" description="Helical" evidence="1">
    <location>
        <begin position="52"/>
        <end position="79"/>
    </location>
</feature>
<organism evidence="2 3">
    <name type="scientific">Dictyobacter aurantiacus</name>
    <dbReference type="NCBI Taxonomy" id="1936993"/>
    <lineage>
        <taxon>Bacteria</taxon>
        <taxon>Bacillati</taxon>
        <taxon>Chloroflexota</taxon>
        <taxon>Ktedonobacteria</taxon>
        <taxon>Ktedonobacterales</taxon>
        <taxon>Dictyobacteraceae</taxon>
        <taxon>Dictyobacter</taxon>
    </lineage>
</organism>
<keyword evidence="1" id="KW-0812">Transmembrane</keyword>
<dbReference type="AlphaFoldDB" id="A0A401ZHV1"/>
<name>A0A401ZHV1_9CHLR</name>
<keyword evidence="1" id="KW-1133">Transmembrane helix</keyword>
<dbReference type="Proteomes" id="UP000287224">
    <property type="component" value="Unassembled WGS sequence"/>
</dbReference>